<comment type="domain">
    <text evidence="12">ValRS has two distinct active sites: one for aminoacylation and one for editing. The misactivated threonine is translocated from the active site to the editing site.</text>
</comment>
<dbReference type="Proteomes" id="UP000193224">
    <property type="component" value="Unassembled WGS sequence"/>
</dbReference>
<dbReference type="PANTHER" id="PTHR11946">
    <property type="entry name" value="VALYL-TRNA SYNTHETASES"/>
    <property type="match status" value="1"/>
</dbReference>
<keyword evidence="17" id="KW-1185">Reference proteome</keyword>
<organism evidence="16 17">
    <name type="scientific">Roseovarius aestuarii</name>
    <dbReference type="NCBI Taxonomy" id="475083"/>
    <lineage>
        <taxon>Bacteria</taxon>
        <taxon>Pseudomonadati</taxon>
        <taxon>Pseudomonadota</taxon>
        <taxon>Alphaproteobacteria</taxon>
        <taxon>Rhodobacterales</taxon>
        <taxon>Roseobacteraceae</taxon>
        <taxon>Roseovarius</taxon>
    </lineage>
</organism>
<dbReference type="GO" id="GO:0005829">
    <property type="term" value="C:cytosol"/>
    <property type="evidence" value="ECO:0007669"/>
    <property type="project" value="TreeGrafter"/>
</dbReference>
<dbReference type="InterPro" id="IPR009080">
    <property type="entry name" value="tRNAsynth_Ia_anticodon-bd"/>
</dbReference>
<dbReference type="InterPro" id="IPR037118">
    <property type="entry name" value="Val-tRNA_synth_C_sf"/>
</dbReference>
<evidence type="ECO:0000256" key="9">
    <source>
        <dbReference type="ARBA" id="ARBA00023146"/>
    </source>
</evidence>
<dbReference type="NCBIfam" id="TIGR00422">
    <property type="entry name" value="valS"/>
    <property type="match status" value="1"/>
</dbReference>
<dbReference type="Gene3D" id="3.90.740.10">
    <property type="entry name" value="Valyl/Leucyl/Isoleucyl-tRNA synthetase, editing domain"/>
    <property type="match status" value="1"/>
</dbReference>
<dbReference type="InterPro" id="IPR013155">
    <property type="entry name" value="M/V/L/I-tRNA-synth_anticd-bd"/>
</dbReference>
<evidence type="ECO:0000313" key="17">
    <source>
        <dbReference type="Proteomes" id="UP000193224"/>
    </source>
</evidence>
<keyword evidence="7 12" id="KW-0648">Protein biosynthesis</keyword>
<evidence type="ECO:0000259" key="15">
    <source>
        <dbReference type="Pfam" id="PF10458"/>
    </source>
</evidence>
<protein>
    <recommendedName>
        <fullName evidence="12">Valine--tRNA ligase</fullName>
        <ecNumber evidence="12">6.1.1.9</ecNumber>
    </recommendedName>
    <alternativeName>
        <fullName evidence="12">Valyl-tRNA synthetase</fullName>
        <shortName evidence="12">ValRS</shortName>
    </alternativeName>
</protein>
<dbReference type="CDD" id="cd07962">
    <property type="entry name" value="Anticodon_Ia_Val"/>
    <property type="match status" value="1"/>
</dbReference>
<dbReference type="EMBL" id="FWXB01000013">
    <property type="protein sequence ID" value="SMC13417.1"/>
    <property type="molecule type" value="Genomic_DNA"/>
</dbReference>
<evidence type="ECO:0000256" key="7">
    <source>
        <dbReference type="ARBA" id="ARBA00022917"/>
    </source>
</evidence>
<evidence type="ECO:0000256" key="8">
    <source>
        <dbReference type="ARBA" id="ARBA00023054"/>
    </source>
</evidence>
<accession>A0A1X7BUU4</accession>
<evidence type="ECO:0000256" key="12">
    <source>
        <dbReference type="HAMAP-Rule" id="MF_02004"/>
    </source>
</evidence>
<dbReference type="InterPro" id="IPR009008">
    <property type="entry name" value="Val/Leu/Ile-tRNA-synth_edit"/>
</dbReference>
<evidence type="ECO:0000256" key="11">
    <source>
        <dbReference type="ARBA" id="ARBA00060830"/>
    </source>
</evidence>
<dbReference type="Pfam" id="PF00133">
    <property type="entry name" value="tRNA-synt_1"/>
    <property type="match status" value="2"/>
</dbReference>
<gene>
    <name evidence="12 16" type="primary">valS</name>
    <name evidence="16" type="ORF">ROA7745_03264</name>
</gene>
<dbReference type="EC" id="6.1.1.9" evidence="12"/>
<dbReference type="HAMAP" id="MF_02004">
    <property type="entry name" value="Val_tRNA_synth_type1"/>
    <property type="match status" value="1"/>
</dbReference>
<dbReference type="Gene3D" id="3.40.50.620">
    <property type="entry name" value="HUPs"/>
    <property type="match status" value="2"/>
</dbReference>
<dbReference type="SUPFAM" id="SSF52374">
    <property type="entry name" value="Nucleotidylyl transferase"/>
    <property type="match status" value="1"/>
</dbReference>
<evidence type="ECO:0000256" key="5">
    <source>
        <dbReference type="ARBA" id="ARBA00022741"/>
    </source>
</evidence>
<comment type="subunit">
    <text evidence="2 12">Monomer.</text>
</comment>
<dbReference type="InterPro" id="IPR033705">
    <property type="entry name" value="Anticodon_Ia_Val"/>
</dbReference>
<evidence type="ECO:0000259" key="14">
    <source>
        <dbReference type="Pfam" id="PF08264"/>
    </source>
</evidence>
<dbReference type="AlphaFoldDB" id="A0A1X7BUU4"/>
<dbReference type="InterPro" id="IPR014729">
    <property type="entry name" value="Rossmann-like_a/b/a_fold"/>
</dbReference>
<dbReference type="RefSeq" id="WP_085801356.1">
    <property type="nucleotide sequence ID" value="NZ_FWXB01000013.1"/>
</dbReference>
<comment type="subcellular location">
    <subcellularLocation>
        <location evidence="1 12">Cytoplasm</location>
    </subcellularLocation>
</comment>
<sequence length="1036" mass="116161">MAMEKTFNAAEAEARLYEAWEKAGCFTAGANAKPGANSFSIMIPPPNVTGSLHMGHAFNNTLQDILVRWHRMRGFDTLWQPGTDHAGIATQMVTERDMMEHQEPTRVQMGREAFEKRVWQQKIKSRGTIIGQLKRIGASCDWSREAFTMSGAPSAPEGEEGNFHDAVIKVFVEMYEKGLIYRGKRLVNWDPHFETAISDLEVENLEVAGHMWHFKYPLADGQTYEYLEKDEDGNVLFRETRDYISIATTRPETMLGDGAVAVHPSDERYAPIVGKLCEIPVGPKEHRRLIPIITDDYPDPDFGSGAVKITGAHDFNDYQVAKRGGIPMYRLMDTKANMRADGGAYAEMAEVAMAVAKGERELTEAEADTINLVPDDLRGLDRFEARKRVVDQITSEGLAVMVPGEPNEDGETCFDGGMVAFVESKPIMQPFGDRSKVVIEPMLTDQWFVDTDQIVGPALEAVKDGTVKILPESGERTYYHWLENIEPWCISRQLWWGHQIPVWYGPTVERDGFVDEKGTPNRYLSWNKLVPFCAPTVREAIAKAKVYYGSLDALLPTLDWPIIVKEEEAKSQDGALDLATIGEHEFDDVHPVYLYRDPDVLDTWFSSGLWPIGTLGWPEETEELKKYFPTSVLVTGQDILFFWVARMMMMQLAVLDDKKPVTERIPFHDVYLHGLVRDAKGKKMSKSVGNVIDPLEIIDEFGADALRFSSAAMAALGGVLKLDMERIKGYRNFGTKLWNAARFAEMNNATGSDGTLPQPTATVNKWIIGETAKVREQVDAAMTGYRFNDAATSLYAFVWGKVCDWYVEFSKPLLLDGDDATKAETQATMAWVIDQCLILLHPIMPFITEELWGTLGERQKMLIHADWPTYGAELVDADADREMNWVISLIEAVRSARQQMHVPAGLHIPVLVSELDAAGQAAWDDNEVMIKRLTRIDSLTRVDSFPKGCITVAVEGGSFGLPLADIIDINEEKARLEKTLGKLDKELGGLRGRLNNPKFVESAPEEVVSEARENLALREEEYGKLKAALDRLNEID</sequence>
<proteinExistence type="inferred from homology"/>
<keyword evidence="8 12" id="KW-0175">Coiled coil</keyword>
<evidence type="ECO:0000256" key="3">
    <source>
        <dbReference type="ARBA" id="ARBA00022490"/>
    </source>
</evidence>
<feature type="binding site" evidence="12">
    <location>
        <position position="686"/>
    </location>
    <ligand>
        <name>ATP</name>
        <dbReference type="ChEBI" id="CHEBI:30616"/>
    </ligand>
</feature>
<evidence type="ECO:0000256" key="10">
    <source>
        <dbReference type="ARBA" id="ARBA00047552"/>
    </source>
</evidence>
<feature type="short sequence motif" description="'HIGH' region" evidence="12">
    <location>
        <begin position="46"/>
        <end position="56"/>
    </location>
</feature>
<feature type="domain" description="Methionyl/Valyl/Leucyl/Isoleucyl-tRNA synthetase anticodon-binding" evidence="14">
    <location>
        <begin position="764"/>
        <end position="910"/>
    </location>
</feature>
<dbReference type="GO" id="GO:0002161">
    <property type="term" value="F:aminoacyl-tRNA deacylase activity"/>
    <property type="evidence" value="ECO:0007669"/>
    <property type="project" value="InterPro"/>
</dbReference>
<evidence type="ECO:0000256" key="2">
    <source>
        <dbReference type="ARBA" id="ARBA00011245"/>
    </source>
</evidence>
<comment type="function">
    <text evidence="12">Catalyzes the attachment of valine to tRNA(Val). As ValRS can inadvertently accommodate and process structurally similar amino acids such as threonine, to avoid such errors, it has a 'posttransfer' editing activity that hydrolyzes mischarged Thr-tRNA(Val) in a tRNA-dependent manner.</text>
</comment>
<dbReference type="Pfam" id="PF10458">
    <property type="entry name" value="Val_tRNA-synt_C"/>
    <property type="match status" value="1"/>
</dbReference>
<keyword evidence="4 12" id="KW-0436">Ligase</keyword>
<dbReference type="GO" id="GO:0006438">
    <property type="term" value="P:valyl-tRNA aminoacylation"/>
    <property type="evidence" value="ECO:0007669"/>
    <property type="project" value="UniProtKB-UniRule"/>
</dbReference>
<dbReference type="SUPFAM" id="SSF47323">
    <property type="entry name" value="Anticodon-binding domain of a subclass of class I aminoacyl-tRNA synthetases"/>
    <property type="match status" value="1"/>
</dbReference>
<dbReference type="SUPFAM" id="SSF46589">
    <property type="entry name" value="tRNA-binding arm"/>
    <property type="match status" value="1"/>
</dbReference>
<feature type="domain" description="Valyl-tRNA synthetase tRNA-binding arm" evidence="15">
    <location>
        <begin position="968"/>
        <end position="1032"/>
    </location>
</feature>
<dbReference type="InterPro" id="IPR001412">
    <property type="entry name" value="aa-tRNA-synth_I_CS"/>
</dbReference>
<name>A0A1X7BUU4_9RHOB</name>
<evidence type="ECO:0000256" key="1">
    <source>
        <dbReference type="ARBA" id="ARBA00004496"/>
    </source>
</evidence>
<dbReference type="GO" id="GO:0005524">
    <property type="term" value="F:ATP binding"/>
    <property type="evidence" value="ECO:0007669"/>
    <property type="project" value="UniProtKB-UniRule"/>
</dbReference>
<feature type="short sequence motif" description="'KMSKS' region" evidence="12">
    <location>
        <begin position="683"/>
        <end position="687"/>
    </location>
</feature>
<dbReference type="OrthoDB" id="9810365at2"/>
<keyword evidence="5 12" id="KW-0547">Nucleotide-binding</keyword>
<dbReference type="PRINTS" id="PR00986">
    <property type="entry name" value="TRNASYNTHVAL"/>
</dbReference>
<dbReference type="Gene3D" id="1.10.730.10">
    <property type="entry name" value="Isoleucyl-tRNA Synthetase, Domain 1"/>
    <property type="match status" value="1"/>
</dbReference>
<keyword evidence="6 12" id="KW-0067">ATP-binding</keyword>
<comment type="domain">
    <text evidence="12">The C-terminal coiled-coil domain is crucial for aminoacylation activity.</text>
</comment>
<evidence type="ECO:0000313" key="16">
    <source>
        <dbReference type="EMBL" id="SMC13417.1"/>
    </source>
</evidence>
<feature type="domain" description="Aminoacyl-tRNA synthetase class Ia" evidence="13">
    <location>
        <begin position="16"/>
        <end position="509"/>
    </location>
</feature>
<dbReference type="InterPro" id="IPR002300">
    <property type="entry name" value="aa-tRNA-synth_Ia"/>
</dbReference>
<dbReference type="FunFam" id="3.40.50.620:FF:000032">
    <property type="entry name" value="Valine--tRNA ligase"/>
    <property type="match status" value="1"/>
</dbReference>
<feature type="coiled-coil region" evidence="12">
    <location>
        <begin position="966"/>
        <end position="1028"/>
    </location>
</feature>
<dbReference type="NCBIfam" id="NF004349">
    <property type="entry name" value="PRK05729.1"/>
    <property type="match status" value="1"/>
</dbReference>
<dbReference type="Gene3D" id="1.10.287.380">
    <property type="entry name" value="Valyl-tRNA synthetase, C-terminal domain"/>
    <property type="match status" value="1"/>
</dbReference>
<dbReference type="Pfam" id="PF08264">
    <property type="entry name" value="Anticodon_1"/>
    <property type="match status" value="1"/>
</dbReference>
<feature type="domain" description="Aminoacyl-tRNA synthetase class Ia" evidence="13">
    <location>
        <begin position="593"/>
        <end position="711"/>
    </location>
</feature>
<keyword evidence="3 12" id="KW-0963">Cytoplasm</keyword>
<dbReference type="SUPFAM" id="SSF50677">
    <property type="entry name" value="ValRS/IleRS/LeuRS editing domain"/>
    <property type="match status" value="1"/>
</dbReference>
<comment type="catalytic activity">
    <reaction evidence="10 12">
        <text>tRNA(Val) + L-valine + ATP = L-valyl-tRNA(Val) + AMP + diphosphate</text>
        <dbReference type="Rhea" id="RHEA:10704"/>
        <dbReference type="Rhea" id="RHEA-COMP:9672"/>
        <dbReference type="Rhea" id="RHEA-COMP:9708"/>
        <dbReference type="ChEBI" id="CHEBI:30616"/>
        <dbReference type="ChEBI" id="CHEBI:33019"/>
        <dbReference type="ChEBI" id="CHEBI:57762"/>
        <dbReference type="ChEBI" id="CHEBI:78442"/>
        <dbReference type="ChEBI" id="CHEBI:78537"/>
        <dbReference type="ChEBI" id="CHEBI:456215"/>
        <dbReference type="EC" id="6.1.1.9"/>
    </reaction>
</comment>
<evidence type="ECO:0000256" key="4">
    <source>
        <dbReference type="ARBA" id="ARBA00022598"/>
    </source>
</evidence>
<comment type="similarity">
    <text evidence="11 12">Belongs to the class-I aminoacyl-tRNA synthetase family. ValS type 1 subfamily.</text>
</comment>
<reference evidence="16 17" key="1">
    <citation type="submission" date="2017-03" db="EMBL/GenBank/DDBJ databases">
        <authorList>
            <person name="Afonso C.L."/>
            <person name="Miller P.J."/>
            <person name="Scott M.A."/>
            <person name="Spackman E."/>
            <person name="Goraichik I."/>
            <person name="Dimitrov K.M."/>
            <person name="Suarez D.L."/>
            <person name="Swayne D.E."/>
        </authorList>
    </citation>
    <scope>NUCLEOTIDE SEQUENCE [LARGE SCALE GENOMIC DNA]</scope>
    <source>
        <strain evidence="16 17">CECT 7745</strain>
    </source>
</reference>
<dbReference type="InterPro" id="IPR019499">
    <property type="entry name" value="Val-tRNA_synth_tRNA-bd"/>
</dbReference>
<dbReference type="GO" id="GO:0004832">
    <property type="term" value="F:valine-tRNA ligase activity"/>
    <property type="evidence" value="ECO:0007669"/>
    <property type="project" value="UniProtKB-UniRule"/>
</dbReference>
<evidence type="ECO:0000259" key="13">
    <source>
        <dbReference type="Pfam" id="PF00133"/>
    </source>
</evidence>
<dbReference type="FunFam" id="1.10.287.380:FF:000001">
    <property type="entry name" value="Valine--tRNA ligase"/>
    <property type="match status" value="1"/>
</dbReference>
<dbReference type="InterPro" id="IPR010978">
    <property type="entry name" value="tRNA-bd_arm"/>
</dbReference>
<evidence type="ECO:0000256" key="6">
    <source>
        <dbReference type="ARBA" id="ARBA00022840"/>
    </source>
</evidence>
<dbReference type="PANTHER" id="PTHR11946:SF93">
    <property type="entry name" value="VALINE--TRNA LIGASE, CHLOROPLASTIC_MITOCHONDRIAL 2"/>
    <property type="match status" value="1"/>
</dbReference>
<dbReference type="PROSITE" id="PS00178">
    <property type="entry name" value="AA_TRNA_LIGASE_I"/>
    <property type="match status" value="1"/>
</dbReference>
<dbReference type="InterPro" id="IPR002303">
    <property type="entry name" value="Valyl-tRNA_ligase"/>
</dbReference>
<keyword evidence="9 12" id="KW-0030">Aminoacyl-tRNA synthetase</keyword>